<dbReference type="EMBL" id="JAGINW010000001">
    <property type="protein sequence ID" value="MBP2330795.1"/>
    <property type="molecule type" value="Genomic_DNA"/>
</dbReference>
<comment type="caution">
    <text evidence="2">The sequence shown here is derived from an EMBL/GenBank/DDBJ whole genome shotgun (WGS) entry which is preliminary data.</text>
</comment>
<feature type="domain" description="S1 motif" evidence="1">
    <location>
        <begin position="15"/>
        <end position="72"/>
    </location>
</feature>
<protein>
    <submittedName>
        <fullName evidence="2">Ribosomal protein S1</fullName>
    </submittedName>
</protein>
<organism evidence="2 3">
    <name type="scientific">Kibdelosporangium banguiense</name>
    <dbReference type="NCBI Taxonomy" id="1365924"/>
    <lineage>
        <taxon>Bacteria</taxon>
        <taxon>Bacillati</taxon>
        <taxon>Actinomycetota</taxon>
        <taxon>Actinomycetes</taxon>
        <taxon>Pseudonocardiales</taxon>
        <taxon>Pseudonocardiaceae</taxon>
        <taxon>Kibdelosporangium</taxon>
    </lineage>
</organism>
<keyword evidence="3" id="KW-1185">Reference proteome</keyword>
<sequence length="72" mass="7742">MTETFASFIAARDAGDVLTGRVVSEMPFGVFVEMAEGVHGLLVGAKLSEGTEVRVKILDIDVEKNRMSLTQA</sequence>
<reference evidence="2 3" key="1">
    <citation type="submission" date="2021-03" db="EMBL/GenBank/DDBJ databases">
        <title>Sequencing the genomes of 1000 actinobacteria strains.</title>
        <authorList>
            <person name="Klenk H.-P."/>
        </authorList>
    </citation>
    <scope>NUCLEOTIDE SEQUENCE [LARGE SCALE GENOMIC DNA]</scope>
    <source>
        <strain evidence="2 3">DSM 46670</strain>
    </source>
</reference>
<evidence type="ECO:0000259" key="1">
    <source>
        <dbReference type="PROSITE" id="PS50126"/>
    </source>
</evidence>
<dbReference type="SUPFAM" id="SSF50249">
    <property type="entry name" value="Nucleic acid-binding proteins"/>
    <property type="match status" value="1"/>
</dbReference>
<dbReference type="InterPro" id="IPR012340">
    <property type="entry name" value="NA-bd_OB-fold"/>
</dbReference>
<keyword evidence="2" id="KW-0689">Ribosomal protein</keyword>
<dbReference type="PROSITE" id="PS50126">
    <property type="entry name" value="S1"/>
    <property type="match status" value="1"/>
</dbReference>
<dbReference type="GO" id="GO:0005840">
    <property type="term" value="C:ribosome"/>
    <property type="evidence" value="ECO:0007669"/>
    <property type="project" value="UniProtKB-KW"/>
</dbReference>
<dbReference type="Pfam" id="PF00575">
    <property type="entry name" value="S1"/>
    <property type="match status" value="1"/>
</dbReference>
<name>A0ABS4U2C8_9PSEU</name>
<gene>
    <name evidence="2" type="ORF">JOF56_011180</name>
</gene>
<dbReference type="SMART" id="SM00316">
    <property type="entry name" value="S1"/>
    <property type="match status" value="1"/>
</dbReference>
<dbReference type="Gene3D" id="2.40.50.140">
    <property type="entry name" value="Nucleic acid-binding proteins"/>
    <property type="match status" value="1"/>
</dbReference>
<dbReference type="Proteomes" id="UP001519332">
    <property type="component" value="Unassembled WGS sequence"/>
</dbReference>
<evidence type="ECO:0000313" key="3">
    <source>
        <dbReference type="Proteomes" id="UP001519332"/>
    </source>
</evidence>
<dbReference type="InterPro" id="IPR003029">
    <property type="entry name" value="S1_domain"/>
</dbReference>
<keyword evidence="2" id="KW-0687">Ribonucleoprotein</keyword>
<accession>A0ABS4U2C8</accession>
<proteinExistence type="predicted"/>
<evidence type="ECO:0000313" key="2">
    <source>
        <dbReference type="EMBL" id="MBP2330795.1"/>
    </source>
</evidence>
<dbReference type="RefSeq" id="WP_209647479.1">
    <property type="nucleotide sequence ID" value="NZ_JAGINW010000001.1"/>
</dbReference>